<dbReference type="HOGENOM" id="CLU_010194_2_9_6"/>
<dbReference type="GO" id="GO:0016491">
    <property type="term" value="F:oxidoreductase activity"/>
    <property type="evidence" value="ECO:0007669"/>
    <property type="project" value="UniProtKB-KW"/>
</dbReference>
<reference evidence="4 5" key="1">
    <citation type="submission" date="2014-10" db="EMBL/GenBank/DDBJ databases">
        <title>Whole genome sequence of Francisella endociliophora strain FSC1006, isolated from a laboratory culture of the marine ciliate Euplotes raikovi.</title>
        <authorList>
            <person name="Granberg M."/>
            <person name="Backman S."/>
            <person name="Lundmark E."/>
            <person name="Nilsson E."/>
            <person name="Karlsson E."/>
            <person name="Thelaus J."/>
            <person name="Ohrman C."/>
            <person name="Larkeryd A."/>
            <person name="Stenberg P."/>
        </authorList>
    </citation>
    <scope>NUCLEOTIDE SEQUENCE [LARGE SCALE GENOMIC DNA]</scope>
    <source>
        <strain evidence="4 5">FSC1006</strain>
    </source>
</reference>
<dbReference type="PRINTS" id="PR00080">
    <property type="entry name" value="SDRFAMILY"/>
</dbReference>
<dbReference type="SUPFAM" id="SSF51735">
    <property type="entry name" value="NAD(P)-binding Rossmann-fold domains"/>
    <property type="match status" value="1"/>
</dbReference>
<dbReference type="Proteomes" id="UP000029672">
    <property type="component" value="Chromosome"/>
</dbReference>
<dbReference type="EMBL" id="CP009574">
    <property type="protein sequence ID" value="AIT09906.1"/>
    <property type="molecule type" value="Genomic_DNA"/>
</dbReference>
<dbReference type="Gene3D" id="3.40.50.720">
    <property type="entry name" value="NAD(P)-binding Rossmann-like Domain"/>
    <property type="match status" value="1"/>
</dbReference>
<evidence type="ECO:0000256" key="3">
    <source>
        <dbReference type="RuleBase" id="RU000363"/>
    </source>
</evidence>
<dbReference type="eggNOG" id="COG1028">
    <property type="taxonomic scope" value="Bacteria"/>
</dbReference>
<dbReference type="InterPro" id="IPR002347">
    <property type="entry name" value="SDR_fam"/>
</dbReference>
<dbReference type="InterPro" id="IPR036291">
    <property type="entry name" value="NAD(P)-bd_dom_sf"/>
</dbReference>
<dbReference type="CDD" id="cd05374">
    <property type="entry name" value="17beta-HSD-like_SDR_c"/>
    <property type="match status" value="1"/>
</dbReference>
<keyword evidence="5" id="KW-1185">Reference proteome</keyword>
<evidence type="ECO:0000313" key="5">
    <source>
        <dbReference type="Proteomes" id="UP000029672"/>
    </source>
</evidence>
<name>A0A097EQS9_9GAMM</name>
<dbReference type="KEGG" id="frf:LO80_07955"/>
<gene>
    <name evidence="4" type="ORF">LO80_07955</name>
</gene>
<evidence type="ECO:0000313" key="4">
    <source>
        <dbReference type="EMBL" id="AIT09906.1"/>
    </source>
</evidence>
<proteinExistence type="inferred from homology"/>
<dbReference type="AlphaFoldDB" id="A0A097EQS9"/>
<evidence type="ECO:0000256" key="1">
    <source>
        <dbReference type="ARBA" id="ARBA00006484"/>
    </source>
</evidence>
<evidence type="ECO:0000256" key="2">
    <source>
        <dbReference type="ARBA" id="ARBA00023002"/>
    </source>
</evidence>
<comment type="similarity">
    <text evidence="1 3">Belongs to the short-chain dehydrogenases/reductases (SDR) family.</text>
</comment>
<dbReference type="OrthoDB" id="9810734at2"/>
<dbReference type="Pfam" id="PF00106">
    <property type="entry name" value="adh_short"/>
    <property type="match status" value="1"/>
</dbReference>
<dbReference type="PRINTS" id="PR00081">
    <property type="entry name" value="GDHRDH"/>
</dbReference>
<protein>
    <submittedName>
        <fullName evidence="4">Oxidoreductase</fullName>
    </submittedName>
</protein>
<accession>A0A097EQS9</accession>
<dbReference type="STRING" id="1547445.LO80_07955"/>
<sequence length="272" mass="30741">MSQQTILITGCSHGGIGYATAKYLKDQGHRVFASARQQKDVEALITEGFETYQIDVNNYAQVDKALQDILTKTNGTLDIVFNNAGFGQAGAIEDVDTKYLRDEFETNFFALHNLTSQAIKIMRKQGYGKIIQHSSVFGLVYSKYRGPYIASKYAVEGLTDTLRLELTGTNIHISTLNTGPITSKFRENMVKTAKNIDIQSSHHKDEYEKMLKWQHKKIPFNEPAISVAKVVEKIISSKQPKARYHITKATWIFVILKRILPTNLLDKVLLKL</sequence>
<dbReference type="PANTHER" id="PTHR44169:SF6">
    <property type="entry name" value="NADPH-DEPENDENT 1-ACYLDIHYDROXYACETONE PHOSPHATE REDUCTASE"/>
    <property type="match status" value="1"/>
</dbReference>
<dbReference type="PANTHER" id="PTHR44169">
    <property type="entry name" value="NADPH-DEPENDENT 1-ACYLDIHYDROXYACETONE PHOSPHATE REDUCTASE"/>
    <property type="match status" value="1"/>
</dbReference>
<dbReference type="RefSeq" id="WP_040010248.1">
    <property type="nucleotide sequence ID" value="NZ_CP009574.1"/>
</dbReference>
<organism evidence="4 5">
    <name type="scientific">Candidatus Francisella endociliophora</name>
    <dbReference type="NCBI Taxonomy" id="653937"/>
    <lineage>
        <taxon>Bacteria</taxon>
        <taxon>Pseudomonadati</taxon>
        <taxon>Pseudomonadota</taxon>
        <taxon>Gammaproteobacteria</taxon>
        <taxon>Thiotrichales</taxon>
        <taxon>Francisellaceae</taxon>
        <taxon>Francisella</taxon>
    </lineage>
</organism>
<keyword evidence="2" id="KW-0560">Oxidoreductase</keyword>